<dbReference type="Proteomes" id="UP000008698">
    <property type="component" value="Unassembled WGS sequence"/>
</dbReference>
<evidence type="ECO:0000313" key="3">
    <source>
        <dbReference type="Proteomes" id="UP000008698"/>
    </source>
</evidence>
<dbReference type="AlphaFoldDB" id="C9SI34"/>
<feature type="non-terminal residue" evidence="2">
    <location>
        <position position="1"/>
    </location>
</feature>
<name>C9SI34_VERA1</name>
<proteinExistence type="predicted"/>
<evidence type="ECO:0000313" key="2">
    <source>
        <dbReference type="EMBL" id="EEY18607.1"/>
    </source>
</evidence>
<dbReference type="RefSeq" id="XP_003005110.1">
    <property type="nucleotide sequence ID" value="XM_003005064.1"/>
</dbReference>
<protein>
    <submittedName>
        <fullName evidence="2">Uncharacterized protein</fullName>
    </submittedName>
</protein>
<sequence length="143" mass="16657">SLTSNVTRPWGTLSILRRPLVEWQGILRLSKRLCKHQVKALGSRASFKVLCRPFTDVLILTINCIGRMGRQLHFGFSPRLFWDTLWREPCQNPVRRLNKTPGASRASAVRSDRQKPPSRQCSRPGSWQFRSLLFRIHHRRCIP</sequence>
<keyword evidence="3" id="KW-1185">Reference proteome</keyword>
<dbReference type="EMBL" id="DS985218">
    <property type="protein sequence ID" value="EEY18607.1"/>
    <property type="molecule type" value="Genomic_DNA"/>
</dbReference>
<feature type="region of interest" description="Disordered" evidence="1">
    <location>
        <begin position="97"/>
        <end position="124"/>
    </location>
</feature>
<accession>C9SI34</accession>
<evidence type="ECO:0000256" key="1">
    <source>
        <dbReference type="SAM" id="MobiDB-lite"/>
    </source>
</evidence>
<dbReference type="GeneID" id="9530329"/>
<dbReference type="HOGENOM" id="CLU_1810901_0_0_1"/>
<reference evidence="3" key="1">
    <citation type="journal article" date="2011" name="PLoS Pathog.">
        <title>Comparative genomics yields insights into niche adaptation of plant vascular wilt pathogens.</title>
        <authorList>
            <person name="Klosterman S.J."/>
            <person name="Subbarao K.V."/>
            <person name="Kang S."/>
            <person name="Veronese P."/>
            <person name="Gold S.E."/>
            <person name="Thomma B.P.H.J."/>
            <person name="Chen Z."/>
            <person name="Henrissat B."/>
            <person name="Lee Y.-H."/>
            <person name="Park J."/>
            <person name="Garcia-Pedrajas M.D."/>
            <person name="Barbara D.J."/>
            <person name="Anchieta A."/>
            <person name="de Jonge R."/>
            <person name="Santhanam P."/>
            <person name="Maruthachalam K."/>
            <person name="Atallah Z."/>
            <person name="Amyotte S.G."/>
            <person name="Paz Z."/>
            <person name="Inderbitzin P."/>
            <person name="Hayes R.J."/>
            <person name="Heiman D.I."/>
            <person name="Young S."/>
            <person name="Zeng Q."/>
            <person name="Engels R."/>
            <person name="Galagan J."/>
            <person name="Cuomo C.A."/>
            <person name="Dobinson K.F."/>
            <person name="Ma L.-J."/>
        </authorList>
    </citation>
    <scope>NUCLEOTIDE SEQUENCE [LARGE SCALE GENOMIC DNA]</scope>
    <source>
        <strain evidence="3">VaMs.102 / ATCC MYA-4576 / FGSC 10136</strain>
    </source>
</reference>
<organism evidence="3">
    <name type="scientific">Verticillium alfalfae (strain VaMs.102 / ATCC MYA-4576 / FGSC 10136)</name>
    <name type="common">Verticillium wilt of alfalfa</name>
    <name type="synonym">Verticillium albo-atrum</name>
    <dbReference type="NCBI Taxonomy" id="526221"/>
    <lineage>
        <taxon>Eukaryota</taxon>
        <taxon>Fungi</taxon>
        <taxon>Dikarya</taxon>
        <taxon>Ascomycota</taxon>
        <taxon>Pezizomycotina</taxon>
        <taxon>Sordariomycetes</taxon>
        <taxon>Hypocreomycetidae</taxon>
        <taxon>Glomerellales</taxon>
        <taxon>Plectosphaerellaceae</taxon>
        <taxon>Verticillium</taxon>
    </lineage>
</organism>
<gene>
    <name evidence="2" type="ORF">VDBG_04716</name>
</gene>
<dbReference type="KEGG" id="val:VDBG_04716"/>